<gene>
    <name evidence="3" type="primary">si:dkey-106l3.7</name>
</gene>
<sequence length="369" mass="41319">MNLYRSFGNLLELWVAEAEERSDSDPAGDNEDSPAPSSDAGAHWCGSLDSGVEAGTSCSTDAAERDSDELSPASASQSPFLSSSPRLRPGAAPQGPNHRVEQALERIKSKSLRGKPEADEAPRRRPSSSSPPKRHSSELVRGQRSQNLHPRWTVDPSVSERWRGKPGSEVQVFTARSVQDVCGERRQQLSPGLLYLEQLCQRLEELARQHMQNRASQTETAALQERLGPQDLQTWSDSEDAEEKPSSCPRLENTPHAENSSVRNPYTHFRARSASDSTIATLHKRKLSADCRGQHLSTYDLSLEAEREQNKLESIVEETDKPKKSWKFRIGSLRGDASSKSQHTQPPERNSTRRRLSQLFRRRRTILPQ</sequence>
<feature type="region of interest" description="Disordered" evidence="1">
    <location>
        <begin position="211"/>
        <end position="268"/>
    </location>
</feature>
<dbReference type="InParanoid" id="A0A6P7P3R9"/>
<dbReference type="KEGG" id="bspl:114866822"/>
<evidence type="ECO:0000313" key="3">
    <source>
        <dbReference type="RefSeq" id="XP_029024853.1"/>
    </source>
</evidence>
<feature type="compositionally biased region" description="Basic and acidic residues" evidence="1">
    <location>
        <begin position="98"/>
        <end position="123"/>
    </location>
</feature>
<evidence type="ECO:0000313" key="2">
    <source>
        <dbReference type="Proteomes" id="UP000515150"/>
    </source>
</evidence>
<organism evidence="2 3">
    <name type="scientific">Betta splendens</name>
    <name type="common">Siamese fighting fish</name>
    <dbReference type="NCBI Taxonomy" id="158456"/>
    <lineage>
        <taxon>Eukaryota</taxon>
        <taxon>Metazoa</taxon>
        <taxon>Chordata</taxon>
        <taxon>Craniata</taxon>
        <taxon>Vertebrata</taxon>
        <taxon>Euteleostomi</taxon>
        <taxon>Actinopterygii</taxon>
        <taxon>Neopterygii</taxon>
        <taxon>Teleostei</taxon>
        <taxon>Neoteleostei</taxon>
        <taxon>Acanthomorphata</taxon>
        <taxon>Anabantaria</taxon>
        <taxon>Anabantiformes</taxon>
        <taxon>Anabantoidei</taxon>
        <taxon>Osphronemidae</taxon>
        <taxon>Betta</taxon>
    </lineage>
</organism>
<dbReference type="RefSeq" id="XP_029024853.1">
    <property type="nucleotide sequence ID" value="XM_029169020.3"/>
</dbReference>
<dbReference type="Proteomes" id="UP000515150">
    <property type="component" value="Chromosome 12"/>
</dbReference>
<dbReference type="AlphaFoldDB" id="A0A6P7P3R9"/>
<keyword evidence="2" id="KW-1185">Reference proteome</keyword>
<accession>A0A6P7P3R9</accession>
<feature type="region of interest" description="Disordered" evidence="1">
    <location>
        <begin position="330"/>
        <end position="355"/>
    </location>
</feature>
<proteinExistence type="predicted"/>
<feature type="region of interest" description="Disordered" evidence="1">
    <location>
        <begin position="18"/>
        <end position="167"/>
    </location>
</feature>
<reference evidence="3" key="1">
    <citation type="submission" date="2025-08" db="UniProtKB">
        <authorList>
            <consortium name="RefSeq"/>
        </authorList>
    </citation>
    <scope>IDENTIFICATION</scope>
</reference>
<feature type="compositionally biased region" description="Low complexity" evidence="1">
    <location>
        <begin position="70"/>
        <end position="89"/>
    </location>
</feature>
<dbReference type="OrthoDB" id="8727472at2759"/>
<feature type="compositionally biased region" description="Polar residues" evidence="1">
    <location>
        <begin position="211"/>
        <end position="221"/>
    </location>
</feature>
<dbReference type="FunCoup" id="A0A6P7P3R9">
    <property type="interactions" value="1002"/>
</dbReference>
<protein>
    <submittedName>
        <fullName evidence="3">Uncharacterized protein si:dkey-106l3.7 isoform X1</fullName>
    </submittedName>
</protein>
<feature type="compositionally biased region" description="Polar residues" evidence="1">
    <location>
        <begin position="338"/>
        <end position="349"/>
    </location>
</feature>
<name>A0A6P7P3R9_BETSP</name>
<dbReference type="GeneID" id="114866822"/>
<evidence type="ECO:0000256" key="1">
    <source>
        <dbReference type="SAM" id="MobiDB-lite"/>
    </source>
</evidence>